<protein>
    <submittedName>
        <fullName evidence="2">3-oxoacyl-[acyl-carrier-protein] reductase FabG</fullName>
        <ecNumber evidence="2">1.1.1.100</ecNumber>
    </submittedName>
</protein>
<dbReference type="SUPFAM" id="SSF51735">
    <property type="entry name" value="NAD(P)-binding Rossmann-fold domains"/>
    <property type="match status" value="1"/>
</dbReference>
<dbReference type="Pfam" id="PF13561">
    <property type="entry name" value="adh_short_C2"/>
    <property type="match status" value="1"/>
</dbReference>
<dbReference type="PRINTS" id="PR00081">
    <property type="entry name" value="GDHRDH"/>
</dbReference>
<dbReference type="PANTHER" id="PTHR42879:SF6">
    <property type="entry name" value="NADPH-DEPENDENT REDUCTASE BACG"/>
    <property type="match status" value="1"/>
</dbReference>
<evidence type="ECO:0000256" key="1">
    <source>
        <dbReference type="ARBA" id="ARBA00006484"/>
    </source>
</evidence>
<keyword evidence="3" id="KW-1185">Reference proteome</keyword>
<proteinExistence type="inferred from homology"/>
<dbReference type="EMBL" id="CP047045">
    <property type="protein sequence ID" value="QGZ96152.1"/>
    <property type="molecule type" value="Genomic_DNA"/>
</dbReference>
<dbReference type="InterPro" id="IPR002347">
    <property type="entry name" value="SDR_fam"/>
</dbReference>
<dbReference type="Gene3D" id="3.40.50.720">
    <property type="entry name" value="NAD(P)-binding Rossmann-like Domain"/>
    <property type="match status" value="1"/>
</dbReference>
<dbReference type="GO" id="GO:0004316">
    <property type="term" value="F:3-oxoacyl-[acyl-carrier-protein] reductase (NADPH) activity"/>
    <property type="evidence" value="ECO:0007669"/>
    <property type="project" value="UniProtKB-EC"/>
</dbReference>
<evidence type="ECO:0000313" key="3">
    <source>
        <dbReference type="Proteomes" id="UP000431269"/>
    </source>
</evidence>
<dbReference type="AlphaFoldDB" id="A0A6I6MX05"/>
<organism evidence="2 3">
    <name type="scientific">Terricaulis silvestris</name>
    <dbReference type="NCBI Taxonomy" id="2686094"/>
    <lineage>
        <taxon>Bacteria</taxon>
        <taxon>Pseudomonadati</taxon>
        <taxon>Pseudomonadota</taxon>
        <taxon>Alphaproteobacteria</taxon>
        <taxon>Caulobacterales</taxon>
        <taxon>Caulobacteraceae</taxon>
        <taxon>Terricaulis</taxon>
    </lineage>
</organism>
<dbReference type="InterPro" id="IPR036291">
    <property type="entry name" value="NAD(P)-bd_dom_sf"/>
</dbReference>
<reference evidence="3" key="1">
    <citation type="submission" date="2019-12" db="EMBL/GenBank/DDBJ databases">
        <title>Complete genome of Terracaulis silvestris 0127_4.</title>
        <authorList>
            <person name="Vieira S."/>
            <person name="Riedel T."/>
            <person name="Sproer C."/>
            <person name="Pascual J."/>
            <person name="Boedeker C."/>
            <person name="Overmann J."/>
        </authorList>
    </citation>
    <scope>NUCLEOTIDE SEQUENCE [LARGE SCALE GENOMIC DNA]</scope>
    <source>
        <strain evidence="3">0127_4</strain>
    </source>
</reference>
<name>A0A6I6MX05_9CAUL</name>
<dbReference type="RefSeq" id="WP_158766960.1">
    <property type="nucleotide sequence ID" value="NZ_CP047045.1"/>
</dbReference>
<accession>A0A6I6MX05</accession>
<evidence type="ECO:0000313" key="2">
    <source>
        <dbReference type="EMBL" id="QGZ96152.1"/>
    </source>
</evidence>
<dbReference type="KEGG" id="tsv:DSM104635_03010"/>
<dbReference type="InterPro" id="IPR050259">
    <property type="entry name" value="SDR"/>
</dbReference>
<dbReference type="PANTHER" id="PTHR42879">
    <property type="entry name" value="3-OXOACYL-(ACYL-CARRIER-PROTEIN) REDUCTASE"/>
    <property type="match status" value="1"/>
</dbReference>
<sequence length="264" mass="27858">MDLGLKDKVAIVAGGSRGCGRGISESLAAEGASVLLSGRNTDAVEASVAAIRNAGGRVTGVVADMLTEGGVASITEAAKSVFGDADILVVNPPGPVPDKATNRWRGFENSSDEDFELAYSMFMMTQVRLARAVLPAMRAKNWGRLVNIGSIAMKTPHLDDPMPATNIRVAAAALMKTLAQENGPYGITANTIATGPFESELSHQYRASGTGVKTAEWYAKMLPVGRWGEPREMGDLVAFLCSTRAAFITGETIRIDGGYTKSLF</sequence>
<dbReference type="EC" id="1.1.1.100" evidence="2"/>
<gene>
    <name evidence="2" type="primary">fabG_7</name>
    <name evidence="2" type="ORF">DSM104635_03010</name>
</gene>
<keyword evidence="2" id="KW-0560">Oxidoreductase</keyword>
<comment type="similarity">
    <text evidence="1">Belongs to the short-chain dehydrogenases/reductases (SDR) family.</text>
</comment>
<dbReference type="Proteomes" id="UP000431269">
    <property type="component" value="Chromosome"/>
</dbReference>